<dbReference type="EMBL" id="JRHX01000030">
    <property type="protein sequence ID" value="KXZ72136.1"/>
    <property type="molecule type" value="Genomic_DNA"/>
</dbReference>
<reference evidence="2 3" key="1">
    <citation type="journal article" date="2016" name="Sci. Rep.">
        <title>Genomic and phenotypic characterization of the species Acinetobacter venetianus.</title>
        <authorList>
            <person name="Fondi M."/>
            <person name="Maida I."/>
            <person name="Perrin E."/>
            <person name="Orlandini V."/>
            <person name="La Torre L."/>
            <person name="Bosi E."/>
            <person name="Negroni A."/>
            <person name="Zanaroli G."/>
            <person name="Fava F."/>
            <person name="Decorosi F."/>
            <person name="Giovannetti L."/>
            <person name="Viti C."/>
            <person name="Vaneechoutte M."/>
            <person name="Dijkshoorn L."/>
            <person name="Fani R."/>
        </authorList>
    </citation>
    <scope>NUCLEOTIDE SEQUENCE [LARGE SCALE GENOMIC DNA]</scope>
    <source>
        <strain evidence="2 3">LUH13518</strain>
    </source>
</reference>
<dbReference type="PATRIC" id="fig|52133.19.peg.768"/>
<evidence type="ECO:0000313" key="2">
    <source>
        <dbReference type="EMBL" id="KXZ72136.1"/>
    </source>
</evidence>
<dbReference type="Proteomes" id="UP000075544">
    <property type="component" value="Unassembled WGS sequence"/>
</dbReference>
<evidence type="ECO:0008006" key="4">
    <source>
        <dbReference type="Google" id="ProtNLM"/>
    </source>
</evidence>
<dbReference type="InterPro" id="IPR024410">
    <property type="entry name" value="Phage_TAC_12"/>
</dbReference>
<name>A0A150HY61_9GAMM</name>
<feature type="region of interest" description="Disordered" evidence="1">
    <location>
        <begin position="151"/>
        <end position="177"/>
    </location>
</feature>
<accession>A0A150HY61</accession>
<dbReference type="Pfam" id="PF16459">
    <property type="entry name" value="Phage_TAC_13"/>
    <property type="match status" value="1"/>
</dbReference>
<organism evidence="2 3">
    <name type="scientific">Acinetobacter venetianus</name>
    <dbReference type="NCBI Taxonomy" id="52133"/>
    <lineage>
        <taxon>Bacteria</taxon>
        <taxon>Pseudomonadati</taxon>
        <taxon>Pseudomonadota</taxon>
        <taxon>Gammaproteobacteria</taxon>
        <taxon>Moraxellales</taxon>
        <taxon>Moraxellaceae</taxon>
        <taxon>Acinetobacter</taxon>
    </lineage>
</organism>
<feature type="compositionally biased region" description="Low complexity" evidence="1">
    <location>
        <begin position="154"/>
        <end position="168"/>
    </location>
</feature>
<comment type="caution">
    <text evidence="2">The sequence shown here is derived from an EMBL/GenBank/DDBJ whole genome shotgun (WGS) entry which is preliminary data.</text>
</comment>
<gene>
    <name evidence="2" type="ORF">AVENLUH13518_00747</name>
</gene>
<sequence length="177" mass="19790">MAKVDFKKAKNITKAGAPVERDVKWTVEVTQENIEQLKAVSDNPKIEIGEQLELEGQVFVRRMSFKASREASKAFEWDFDVQDIEKSKVKSVDSDHLQASQILGTICEDSKGTPFFSSIQDVYDSDPSFINALYKVADEVNNFMGKLVTKNSKETNSSVNSSSTESVEAPSKKQNKK</sequence>
<evidence type="ECO:0000313" key="3">
    <source>
        <dbReference type="Proteomes" id="UP000075544"/>
    </source>
</evidence>
<protein>
    <recommendedName>
        <fullName evidence="4">Phage protein</fullName>
    </recommendedName>
</protein>
<proteinExistence type="predicted"/>
<evidence type="ECO:0000256" key="1">
    <source>
        <dbReference type="SAM" id="MobiDB-lite"/>
    </source>
</evidence>
<dbReference type="RefSeq" id="WP_061524052.1">
    <property type="nucleotide sequence ID" value="NZ_JRHX01000030.1"/>
</dbReference>
<dbReference type="AlphaFoldDB" id="A0A150HY61"/>